<evidence type="ECO:0000313" key="2">
    <source>
        <dbReference type="Proteomes" id="UP000580250"/>
    </source>
</evidence>
<accession>A0A6V7W2C1</accession>
<protein>
    <submittedName>
        <fullName evidence="1">Uncharacterized protein</fullName>
    </submittedName>
</protein>
<dbReference type="AlphaFoldDB" id="A0A6V7W2C1"/>
<gene>
    <name evidence="1" type="ORF">MENT_LOCUS33249</name>
</gene>
<reference evidence="1 2" key="1">
    <citation type="submission" date="2020-08" db="EMBL/GenBank/DDBJ databases">
        <authorList>
            <person name="Koutsovoulos G."/>
            <person name="Danchin GJ E."/>
        </authorList>
    </citation>
    <scope>NUCLEOTIDE SEQUENCE [LARGE SCALE GENOMIC DNA]</scope>
</reference>
<sequence>MNLLPAETKLDIFKCLNFNQLNNFQLSNRHFCELIAKYNKELAIKVFYSVELVVWKNYVCKDLEYSRKELDLNLSEENKLKWKAAIQKRIPFYFYHNNDSLRKNFDVAVDDYKLNEIANLFIVSKGEEGTSPKFLQLQLKQYPETIEEMLIFRYWLKKLSYCFIENFKFEQGFINPDILELFFGDSPLKFYTKYFYLYNKGGYCFPKGLEFMYRHVVIRGRKGLYYEDSDRKMFGEMVKDEERYFQRFSLEEEEKKEFCKVVEYQLFEVDNPMEDAMLYLCFRIGSKKAFYYETVGTFV</sequence>
<dbReference type="EMBL" id="CAJEWN010000391">
    <property type="protein sequence ID" value="CAD2181124.1"/>
    <property type="molecule type" value="Genomic_DNA"/>
</dbReference>
<comment type="caution">
    <text evidence="1">The sequence shown here is derived from an EMBL/GenBank/DDBJ whole genome shotgun (WGS) entry which is preliminary data.</text>
</comment>
<dbReference type="Proteomes" id="UP000580250">
    <property type="component" value="Unassembled WGS sequence"/>
</dbReference>
<name>A0A6V7W2C1_MELEN</name>
<organism evidence="1 2">
    <name type="scientific">Meloidogyne enterolobii</name>
    <name type="common">Root-knot nematode worm</name>
    <name type="synonym">Meloidogyne mayaguensis</name>
    <dbReference type="NCBI Taxonomy" id="390850"/>
    <lineage>
        <taxon>Eukaryota</taxon>
        <taxon>Metazoa</taxon>
        <taxon>Ecdysozoa</taxon>
        <taxon>Nematoda</taxon>
        <taxon>Chromadorea</taxon>
        <taxon>Rhabditida</taxon>
        <taxon>Tylenchina</taxon>
        <taxon>Tylenchomorpha</taxon>
        <taxon>Tylenchoidea</taxon>
        <taxon>Meloidogynidae</taxon>
        <taxon>Meloidogyninae</taxon>
        <taxon>Meloidogyne</taxon>
    </lineage>
</organism>
<proteinExistence type="predicted"/>
<evidence type="ECO:0000313" key="1">
    <source>
        <dbReference type="EMBL" id="CAD2181124.1"/>
    </source>
</evidence>